<dbReference type="SUPFAM" id="SSF56436">
    <property type="entry name" value="C-type lectin-like"/>
    <property type="match status" value="1"/>
</dbReference>
<keyword evidence="4" id="KW-1185">Reference proteome</keyword>
<feature type="domain" description="Sulfatase-modifying factor enzyme-like" evidence="2">
    <location>
        <begin position="43"/>
        <end position="268"/>
    </location>
</feature>
<dbReference type="GO" id="GO:0120147">
    <property type="term" value="F:formylglycine-generating oxidase activity"/>
    <property type="evidence" value="ECO:0007669"/>
    <property type="project" value="TreeGrafter"/>
</dbReference>
<dbReference type="InterPro" id="IPR051043">
    <property type="entry name" value="Sulfatase_Mod_Factor_Kinase"/>
</dbReference>
<dbReference type="AlphaFoldDB" id="A0A1H1SGB0"/>
<dbReference type="InterPro" id="IPR005532">
    <property type="entry name" value="SUMF_dom"/>
</dbReference>
<reference evidence="3 4" key="1">
    <citation type="submission" date="2016-10" db="EMBL/GenBank/DDBJ databases">
        <authorList>
            <person name="de Groot N.N."/>
        </authorList>
    </citation>
    <scope>NUCLEOTIDE SEQUENCE [LARGE SCALE GENOMIC DNA]</scope>
    <source>
        <strain evidence="3 4">DSM 22024</strain>
    </source>
</reference>
<proteinExistence type="predicted"/>
<evidence type="ECO:0000313" key="4">
    <source>
        <dbReference type="Proteomes" id="UP000198983"/>
    </source>
</evidence>
<feature type="domain" description="Sulfatase-modifying factor enzyme-like" evidence="2">
    <location>
        <begin position="317"/>
        <end position="374"/>
    </location>
</feature>
<feature type="region of interest" description="Disordered" evidence="1">
    <location>
        <begin position="293"/>
        <end position="324"/>
    </location>
</feature>
<dbReference type="InterPro" id="IPR042095">
    <property type="entry name" value="SUMF_sf"/>
</dbReference>
<evidence type="ECO:0000256" key="1">
    <source>
        <dbReference type="SAM" id="MobiDB-lite"/>
    </source>
</evidence>
<dbReference type="InterPro" id="IPR016187">
    <property type="entry name" value="CTDL_fold"/>
</dbReference>
<protein>
    <submittedName>
        <fullName evidence="3">Formylglycine-generating enzyme, required for sulfatase activity, contains SUMF1/FGE domain</fullName>
    </submittedName>
</protein>
<evidence type="ECO:0000313" key="3">
    <source>
        <dbReference type="EMBL" id="SDS46893.1"/>
    </source>
</evidence>
<gene>
    <name evidence="3" type="ORF">SAMN04489717_2790</name>
</gene>
<name>A0A1H1SGB0_9ACTN</name>
<dbReference type="STRING" id="117157.SAMN04489717_2790"/>
<dbReference type="Gene3D" id="3.90.1580.10">
    <property type="entry name" value="paralog of FGE (formylglycine-generating enzyme)"/>
    <property type="match status" value="1"/>
</dbReference>
<feature type="region of interest" description="Disordered" evidence="1">
    <location>
        <begin position="1"/>
        <end position="44"/>
    </location>
</feature>
<dbReference type="Pfam" id="PF03781">
    <property type="entry name" value="FGE-sulfatase"/>
    <property type="match status" value="2"/>
</dbReference>
<dbReference type="PANTHER" id="PTHR23150:SF19">
    <property type="entry name" value="FORMYLGLYCINE-GENERATING ENZYME"/>
    <property type="match status" value="1"/>
</dbReference>
<accession>A0A1H1SGB0</accession>
<dbReference type="EMBL" id="LT629732">
    <property type="protein sequence ID" value="SDS46893.1"/>
    <property type="molecule type" value="Genomic_DNA"/>
</dbReference>
<dbReference type="Proteomes" id="UP000198983">
    <property type="component" value="Chromosome I"/>
</dbReference>
<feature type="compositionally biased region" description="Basic residues" evidence="1">
    <location>
        <begin position="23"/>
        <end position="33"/>
    </location>
</feature>
<organism evidence="3 4">
    <name type="scientific">Actinopolymorpha singaporensis</name>
    <dbReference type="NCBI Taxonomy" id="117157"/>
    <lineage>
        <taxon>Bacteria</taxon>
        <taxon>Bacillati</taxon>
        <taxon>Actinomycetota</taxon>
        <taxon>Actinomycetes</taxon>
        <taxon>Propionibacteriales</taxon>
        <taxon>Actinopolymorphaceae</taxon>
        <taxon>Actinopolymorpha</taxon>
    </lineage>
</organism>
<sequence length="378" mass="41307">MTTRTATGSGVAPEDQPGIQPGGRRRRNTTGRPRSRDRARPGRRMVWVPGGTFAMGSDDFYPEERPVRTVEVDGFWMDEHPVTVSEYRRFVRATGYVTVAERELGAGRSPGAEYRPATPGSLVFHPTPGPVDLSDCRNWWSYVPGACWLRPEGPGSSPHGRERHPVTHVAYEDAEAYATWSGKQLPTESEWEYAARGGLDGAVYAWGNDFSPHGRLMANVWQGDFPWRHAGLGPLERTSPIGRFPVNGYGLLDITGNVWEWTSDVYRAPEPDRAASAVCVPLAVSLAGPLDRRAPLPRQRTAADTEAGTETGTEAGTDAEAATVTDAEDGNRVVRVIKGGSYLCSATFCLRYRPAARQPSDSATTACHVGFRCVVHPR</sequence>
<evidence type="ECO:0000259" key="2">
    <source>
        <dbReference type="Pfam" id="PF03781"/>
    </source>
</evidence>
<feature type="compositionally biased region" description="Low complexity" evidence="1">
    <location>
        <begin position="302"/>
        <end position="324"/>
    </location>
</feature>
<dbReference type="PANTHER" id="PTHR23150">
    <property type="entry name" value="SULFATASE MODIFYING FACTOR 1, 2"/>
    <property type="match status" value="1"/>
</dbReference>